<dbReference type="InterPro" id="IPR021075">
    <property type="entry name" value="Bocavirus_NP1"/>
</dbReference>
<evidence type="ECO:0000256" key="9">
    <source>
        <dbReference type="SAM" id="MobiDB-lite"/>
    </source>
</evidence>
<keyword evidence="7" id="KW-0804">Transcription</keyword>
<accession>G1JYY0</accession>
<dbReference type="Proteomes" id="UP000232539">
    <property type="component" value="Segment"/>
</dbReference>
<evidence type="ECO:0000256" key="8">
    <source>
        <dbReference type="ARBA" id="ARBA00045895"/>
    </source>
</evidence>
<evidence type="ECO:0000256" key="1">
    <source>
        <dbReference type="ARBA" id="ARBA00004147"/>
    </source>
</evidence>
<evidence type="ECO:0000256" key="4">
    <source>
        <dbReference type="ARBA" id="ARBA00022562"/>
    </source>
</evidence>
<evidence type="ECO:0000313" key="11">
    <source>
        <dbReference type="Proteomes" id="UP000232539"/>
    </source>
</evidence>
<evidence type="ECO:0000256" key="6">
    <source>
        <dbReference type="ARBA" id="ARBA00023159"/>
    </source>
</evidence>
<proteinExistence type="inferred from homology"/>
<dbReference type="RefSeq" id="YP_009507355.1">
    <property type="nucleotide sequence ID" value="NC_038536.1"/>
</dbReference>
<evidence type="ECO:0000256" key="5">
    <source>
        <dbReference type="ARBA" id="ARBA00023015"/>
    </source>
</evidence>
<comment type="subcellular location">
    <subcellularLocation>
        <location evidence="1">Host nucleus</location>
    </subcellularLocation>
</comment>
<protein>
    <recommendedName>
        <fullName evidence="3">Non-structural protein NP-1</fullName>
    </recommendedName>
</protein>
<reference evidence="10 11" key="1">
    <citation type="journal article" date="2011" name="J. Virol.">
        <title>The fecal viral flora of california sea lions.</title>
        <authorList>
            <person name="Li L."/>
            <person name="Shan T."/>
            <person name="Wang C."/>
            <person name="Cote C."/>
            <person name="Kolman J."/>
            <person name="Onions D."/>
            <person name="Gulland F.M."/>
            <person name="Delwart E."/>
        </authorList>
    </citation>
    <scope>NUCLEOTIDE SEQUENCE [LARGE SCALE GENOMIC DNA]</scope>
    <source>
        <strain evidence="10">9805</strain>
    </source>
</reference>
<dbReference type="KEGG" id="vg:37618325"/>
<evidence type="ECO:0000313" key="10">
    <source>
        <dbReference type="EMBL" id="AEM37607.1"/>
    </source>
</evidence>
<dbReference type="OrthoDB" id="17267at10239"/>
<comment type="function">
    <text evidence="8">Required for the expression of the capsid proteins. Performs the splicing and internal polyadenylation of the viral capsid-encoding mRNA precursor, which allows its maturation and expression. Transactivates the viral promoter.</text>
</comment>
<feature type="compositionally biased region" description="Basic residues" evidence="9">
    <location>
        <begin position="17"/>
        <end position="32"/>
    </location>
</feature>
<dbReference type="EMBL" id="JN420365">
    <property type="protein sequence ID" value="AEM37607.1"/>
    <property type="molecule type" value="Genomic_DNA"/>
</dbReference>
<evidence type="ECO:0000256" key="2">
    <source>
        <dbReference type="ARBA" id="ARBA00007126"/>
    </source>
</evidence>
<dbReference type="Pfam" id="PF11733">
    <property type="entry name" value="NP1-WLL"/>
    <property type="match status" value="1"/>
</dbReference>
<keyword evidence="11" id="KW-1185">Reference proteome</keyword>
<keyword evidence="4" id="KW-1048">Host nucleus</keyword>
<sequence length="193" mass="22315">MSGSSKASHARREQRTRSRSRSRSPPRCRRQNGGRCSASSRGDWRTNRSSSTASRRLKGSKTTPMEVFNRHKAETGINLSMCGFYWHSTRLARAGTDWIFNEGKPLFQSKCTNNLVSWDIVREMLFQFKKTMDQKYRNILYHGMRGADCDKCKYWDNVYLEHLANIETNDVVMQDISDEEMLSAAMEVDGTHE</sequence>
<dbReference type="GO" id="GO:0042025">
    <property type="term" value="C:host cell nucleus"/>
    <property type="evidence" value="ECO:0007669"/>
    <property type="project" value="UniProtKB-SubCell"/>
</dbReference>
<evidence type="ECO:0000256" key="3">
    <source>
        <dbReference type="ARBA" id="ARBA00020315"/>
    </source>
</evidence>
<comment type="similarity">
    <text evidence="2">Belongs to the Bocaparvovirus Non-structural protein NP-1 family.</text>
</comment>
<dbReference type="GeneID" id="37618325"/>
<keyword evidence="5" id="KW-0805">Transcription regulation</keyword>
<keyword evidence="6" id="KW-0010">Activator</keyword>
<evidence type="ECO:0000256" key="7">
    <source>
        <dbReference type="ARBA" id="ARBA00023163"/>
    </source>
</evidence>
<organism evidence="10 11">
    <name type="scientific">California sea lion bocavirus 3</name>
    <dbReference type="NCBI Taxonomy" id="1073961"/>
    <lineage>
        <taxon>Viruses</taxon>
        <taxon>Monodnaviria</taxon>
        <taxon>Shotokuvirae</taxon>
        <taxon>Cossaviricota</taxon>
        <taxon>Quintoviricetes</taxon>
        <taxon>Piccovirales</taxon>
        <taxon>Parvoviridae</taxon>
        <taxon>Parvovirinae</taxon>
        <taxon>Bocaparvovirus</taxon>
        <taxon>Bocaparvovirus pinniped2</taxon>
    </lineage>
</organism>
<name>G1JYY0_9VIRU</name>
<feature type="region of interest" description="Disordered" evidence="9">
    <location>
        <begin position="1"/>
        <end position="68"/>
    </location>
</feature>